<evidence type="ECO:0000256" key="1">
    <source>
        <dbReference type="SAM" id="SignalP"/>
    </source>
</evidence>
<name>A0A087T1F1_STEMI</name>
<proteinExistence type="predicted"/>
<protein>
    <submittedName>
        <fullName evidence="2">Uncharacterized protein</fullName>
    </submittedName>
</protein>
<feature type="non-terminal residue" evidence="2">
    <location>
        <position position="41"/>
    </location>
</feature>
<dbReference type="Proteomes" id="UP000054359">
    <property type="component" value="Unassembled WGS sequence"/>
</dbReference>
<accession>A0A087T1F1</accession>
<evidence type="ECO:0000313" key="3">
    <source>
        <dbReference type="Proteomes" id="UP000054359"/>
    </source>
</evidence>
<dbReference type="EMBL" id="KK112952">
    <property type="protein sequence ID" value="KFM58940.1"/>
    <property type="molecule type" value="Genomic_DNA"/>
</dbReference>
<feature type="chain" id="PRO_5001829221" evidence="1">
    <location>
        <begin position="17"/>
        <end position="41"/>
    </location>
</feature>
<evidence type="ECO:0000313" key="2">
    <source>
        <dbReference type="EMBL" id="KFM58940.1"/>
    </source>
</evidence>
<organism evidence="2 3">
    <name type="scientific">Stegodyphus mimosarum</name>
    <name type="common">African social velvet spider</name>
    <dbReference type="NCBI Taxonomy" id="407821"/>
    <lineage>
        <taxon>Eukaryota</taxon>
        <taxon>Metazoa</taxon>
        <taxon>Ecdysozoa</taxon>
        <taxon>Arthropoda</taxon>
        <taxon>Chelicerata</taxon>
        <taxon>Arachnida</taxon>
        <taxon>Araneae</taxon>
        <taxon>Araneomorphae</taxon>
        <taxon>Entelegynae</taxon>
        <taxon>Eresoidea</taxon>
        <taxon>Eresidae</taxon>
        <taxon>Stegodyphus</taxon>
    </lineage>
</organism>
<keyword evidence="1" id="KW-0732">Signal</keyword>
<reference evidence="2 3" key="1">
    <citation type="submission" date="2013-11" db="EMBL/GenBank/DDBJ databases">
        <title>Genome sequencing of Stegodyphus mimosarum.</title>
        <authorList>
            <person name="Bechsgaard J."/>
        </authorList>
    </citation>
    <scope>NUCLEOTIDE SEQUENCE [LARGE SCALE GENOMIC DNA]</scope>
</reference>
<sequence>MWSLEMVSCLQAEVFAVFLLCASSPLFCNQHESSSNISIEK</sequence>
<dbReference type="AlphaFoldDB" id="A0A087T1F1"/>
<keyword evidence="3" id="KW-1185">Reference proteome</keyword>
<gene>
    <name evidence="2" type="ORF">X975_11553</name>
</gene>
<feature type="signal peptide" evidence="1">
    <location>
        <begin position="1"/>
        <end position="16"/>
    </location>
</feature>